<dbReference type="Proteomes" id="UP000193964">
    <property type="component" value="Unassembled WGS sequence"/>
</dbReference>
<gene>
    <name evidence="1" type="ORF">AWC31_14850</name>
</gene>
<protein>
    <submittedName>
        <fullName evidence="1">Uncharacterized protein</fullName>
    </submittedName>
</protein>
<accession>A0A1X2FGZ2</accession>
<sequence length="93" mass="9882">MNGMDDGRLAAELQEMIAPGDAMISRMLAAGEHLPAIVTLVEVGVEDRVAVPARHLDAVQALIDDGAFDADDRRSVAGDLSELRASGNVKEQR</sequence>
<reference evidence="1 2" key="1">
    <citation type="submission" date="2016-01" db="EMBL/GenBank/DDBJ databases">
        <title>The new phylogeny of the genus Mycobacterium.</title>
        <authorList>
            <person name="Tarcisio F."/>
            <person name="Conor M."/>
            <person name="Antonella G."/>
            <person name="Elisabetta G."/>
            <person name="Giulia F.S."/>
            <person name="Sara T."/>
            <person name="Anna F."/>
            <person name="Clotilde B."/>
            <person name="Roberto B."/>
            <person name="Veronica D.S."/>
            <person name="Fabio R."/>
            <person name="Monica P."/>
            <person name="Olivier J."/>
            <person name="Enrico T."/>
            <person name="Nicola S."/>
        </authorList>
    </citation>
    <scope>NUCLEOTIDE SEQUENCE [LARGE SCALE GENOMIC DNA]</scope>
    <source>
        <strain evidence="1 2">ATCC 700010</strain>
    </source>
</reference>
<organism evidence="1 2">
    <name type="scientific">Mycolicibacterium wolinskyi</name>
    <dbReference type="NCBI Taxonomy" id="59750"/>
    <lineage>
        <taxon>Bacteria</taxon>
        <taxon>Bacillati</taxon>
        <taxon>Actinomycetota</taxon>
        <taxon>Actinomycetes</taxon>
        <taxon>Mycobacteriales</taxon>
        <taxon>Mycobacteriaceae</taxon>
        <taxon>Mycolicibacterium</taxon>
    </lineage>
</organism>
<evidence type="ECO:0000313" key="2">
    <source>
        <dbReference type="Proteomes" id="UP000193964"/>
    </source>
</evidence>
<dbReference type="EMBL" id="LQQA01000006">
    <property type="protein sequence ID" value="ORX17720.1"/>
    <property type="molecule type" value="Genomic_DNA"/>
</dbReference>
<dbReference type="AlphaFoldDB" id="A0A1X2FGZ2"/>
<name>A0A1X2FGZ2_9MYCO</name>
<evidence type="ECO:0000313" key="1">
    <source>
        <dbReference type="EMBL" id="ORX17720.1"/>
    </source>
</evidence>
<proteinExistence type="predicted"/>
<comment type="caution">
    <text evidence="1">The sequence shown here is derived from an EMBL/GenBank/DDBJ whole genome shotgun (WGS) entry which is preliminary data.</text>
</comment>